<reference evidence="2" key="1">
    <citation type="submission" date="2015-04" db="EMBL/GenBank/DDBJ databases">
        <authorList>
            <person name="Mushtaq Mamoona"/>
        </authorList>
    </citation>
    <scope>NUCLEOTIDE SEQUENCE [LARGE SCALE GENOMIC DNA]</scope>
    <source>
        <strain evidence="2">AN4859/03</strain>
    </source>
</reference>
<dbReference type="AlphaFoldDB" id="A0A0G4K5B3"/>
<accession>A0A0G4K5B3</accession>
<organism evidence="1 2">
    <name type="scientific">Brachyspira suanatina</name>
    <dbReference type="NCBI Taxonomy" id="381802"/>
    <lineage>
        <taxon>Bacteria</taxon>
        <taxon>Pseudomonadati</taxon>
        <taxon>Spirochaetota</taxon>
        <taxon>Spirochaetia</taxon>
        <taxon>Brachyspirales</taxon>
        <taxon>Brachyspiraceae</taxon>
        <taxon>Brachyspira</taxon>
    </lineage>
</organism>
<evidence type="ECO:0000313" key="2">
    <source>
        <dbReference type="Proteomes" id="UP000043763"/>
    </source>
</evidence>
<protein>
    <submittedName>
        <fullName evidence="1">Uncharacterized protein</fullName>
    </submittedName>
</protein>
<dbReference type="RefSeq" id="WP_012669563.1">
    <property type="nucleotide sequence ID" value="NZ_CVLB01000001.1"/>
</dbReference>
<dbReference type="EMBL" id="CVLB01000001">
    <property type="protein sequence ID" value="CRF32336.1"/>
    <property type="molecule type" value="Genomic_DNA"/>
</dbReference>
<dbReference type="Proteomes" id="UP000043763">
    <property type="component" value="Unassembled WGS sequence"/>
</dbReference>
<keyword evidence="2" id="KW-1185">Reference proteome</keyword>
<proteinExistence type="predicted"/>
<dbReference type="GeneID" id="44969447"/>
<sequence length="101" mass="12051">MSEEQNEQLSETGIYCANCRYCVLFRKASGIDGNQYLLRVKCAQEQWRKKLGEEKMYKYFTVARRTVEKCDDYKEMGDLRSFLKTLRKSLPVRDEVYTIKK</sequence>
<gene>
    <name evidence="1" type="ORF">BRSU_0726</name>
</gene>
<evidence type="ECO:0000313" key="1">
    <source>
        <dbReference type="EMBL" id="CRF32336.1"/>
    </source>
</evidence>
<dbReference type="OrthoDB" id="361342at2"/>
<name>A0A0G4K5B3_9SPIR</name>